<dbReference type="Gene3D" id="3.30.160.20">
    <property type="match status" value="1"/>
</dbReference>
<dbReference type="Proteomes" id="UP000193391">
    <property type="component" value="Unassembled WGS sequence"/>
</dbReference>
<keyword evidence="4" id="KW-0963">Cytoplasm</keyword>
<dbReference type="Gene3D" id="1.20.58.410">
    <property type="entry name" value="Release factor"/>
    <property type="match status" value="1"/>
</dbReference>
<comment type="subcellular location">
    <subcellularLocation>
        <location evidence="4">Cytoplasm</location>
    </subcellularLocation>
</comment>
<dbReference type="SUPFAM" id="SSF75620">
    <property type="entry name" value="Release factor"/>
    <property type="match status" value="1"/>
</dbReference>
<dbReference type="GO" id="GO:0016149">
    <property type="term" value="F:translation release factor activity, codon specific"/>
    <property type="evidence" value="ECO:0007669"/>
    <property type="project" value="UniProtKB-UniRule"/>
</dbReference>
<evidence type="ECO:0000256" key="4">
    <source>
        <dbReference type="HAMAP-Rule" id="MF_00094"/>
    </source>
</evidence>
<dbReference type="PANTHER" id="PTHR43116:SF3">
    <property type="entry name" value="CLASS I PEPTIDE CHAIN RELEASE FACTOR"/>
    <property type="match status" value="1"/>
</dbReference>
<evidence type="ECO:0000313" key="8">
    <source>
        <dbReference type="Proteomes" id="UP000193391"/>
    </source>
</evidence>
<dbReference type="InterPro" id="IPR000352">
    <property type="entry name" value="Pep_chain_release_fac_I"/>
</dbReference>
<name>A0A1Y2KYJ3_9PROT</name>
<dbReference type="InterPro" id="IPR004374">
    <property type="entry name" value="PrfB"/>
</dbReference>
<evidence type="ECO:0000256" key="5">
    <source>
        <dbReference type="NCBIfam" id="TIGR00020"/>
    </source>
</evidence>
<keyword evidence="2 4" id="KW-0488">Methylation</keyword>
<dbReference type="PANTHER" id="PTHR43116">
    <property type="entry name" value="PEPTIDE CHAIN RELEASE FACTOR 2"/>
    <property type="match status" value="1"/>
</dbReference>
<evidence type="ECO:0000313" key="7">
    <source>
        <dbReference type="EMBL" id="OSQ37189.1"/>
    </source>
</evidence>
<accession>A0A1Y2KYJ3</accession>
<dbReference type="GO" id="GO:0005737">
    <property type="term" value="C:cytoplasm"/>
    <property type="evidence" value="ECO:0007669"/>
    <property type="project" value="UniProtKB-SubCell"/>
</dbReference>
<comment type="PTM">
    <text evidence="4">Methylated by PrmC. Methylation increases the termination efficiency of RF2.</text>
</comment>
<organism evidence="7 8">
    <name type="scientific">Thalassospira mesophila</name>
    <dbReference type="NCBI Taxonomy" id="1293891"/>
    <lineage>
        <taxon>Bacteria</taxon>
        <taxon>Pseudomonadati</taxon>
        <taxon>Pseudomonadota</taxon>
        <taxon>Alphaproteobacteria</taxon>
        <taxon>Rhodospirillales</taxon>
        <taxon>Thalassospiraceae</taxon>
        <taxon>Thalassospira</taxon>
    </lineage>
</organism>
<feature type="modified residue" description="N5-methylglutamine" evidence="4">
    <location>
        <position position="196"/>
    </location>
</feature>
<dbReference type="SMART" id="SM00937">
    <property type="entry name" value="PCRF"/>
    <property type="match status" value="1"/>
</dbReference>
<sequence>MRERTHLEDSINGYKSLAQDLADNIELIELGEAEGDDDTVTEAEDGLRSIRDIAAKRELESLLSGEADSNDAYLEVHAGAGGTEAQDWANMLARMYVRWSESKGYKLEMLEESNGEEAGIKSVTYKISGHNAYGWLKNEVGVHRLVRISPYDSASRRHTSFSSCWVYPVVDDDINIEILDKDLRIDTYRASGAGGQHVNRTDSAVRMTHIPTGIVAQCQNDRSQHKNRETAMKMLKARLYEAELQRREAEAQAVEDTKSDIGWGHQIRSYVLQPYQMIKDLRTGVSTSDTQGVLNGDLDQFMAAALAARVTGSAGEIEDID</sequence>
<evidence type="ECO:0000259" key="6">
    <source>
        <dbReference type="PROSITE" id="PS00745"/>
    </source>
</evidence>
<dbReference type="HAMAP" id="MF_00094">
    <property type="entry name" value="Rel_fac_2"/>
    <property type="match status" value="1"/>
</dbReference>
<evidence type="ECO:0000256" key="1">
    <source>
        <dbReference type="ARBA" id="ARBA00010835"/>
    </source>
</evidence>
<proteinExistence type="inferred from homology"/>
<dbReference type="EMBL" id="JFKA01000007">
    <property type="protein sequence ID" value="OSQ37189.1"/>
    <property type="molecule type" value="Genomic_DNA"/>
</dbReference>
<comment type="similarity">
    <text evidence="1 4">Belongs to the prokaryotic/mitochondrial release factor family.</text>
</comment>
<keyword evidence="3 4" id="KW-0648">Protein biosynthesis</keyword>
<dbReference type="InterPro" id="IPR045853">
    <property type="entry name" value="Pep_chain_release_fac_I_sf"/>
</dbReference>
<dbReference type="PROSITE" id="PS00745">
    <property type="entry name" value="RF_PROK_I"/>
    <property type="match status" value="1"/>
</dbReference>
<reference evidence="7 8" key="1">
    <citation type="submission" date="2014-03" db="EMBL/GenBank/DDBJ databases">
        <title>The draft genome sequence of Thalassospira mesophila JCM 18969.</title>
        <authorList>
            <person name="Lai Q."/>
            <person name="Shao Z."/>
        </authorList>
    </citation>
    <scope>NUCLEOTIDE SEQUENCE [LARGE SCALE GENOMIC DNA]</scope>
    <source>
        <strain evidence="7 8">JCM 18969</strain>
    </source>
</reference>
<comment type="function">
    <text evidence="4">Peptide chain release factor 2 directs the termination of translation in response to the peptide chain termination codons UGA and UAA.</text>
</comment>
<feature type="domain" description="Prokaryotic-type class I peptide chain release factors" evidence="6">
    <location>
        <begin position="189"/>
        <end position="205"/>
    </location>
</feature>
<dbReference type="STRING" id="1293891.TMES_15335"/>
<dbReference type="Pfam" id="PF03462">
    <property type="entry name" value="PCRF"/>
    <property type="match status" value="1"/>
</dbReference>
<dbReference type="Gene3D" id="3.30.70.1660">
    <property type="match status" value="1"/>
</dbReference>
<dbReference type="InterPro" id="IPR005139">
    <property type="entry name" value="PCRF"/>
</dbReference>
<keyword evidence="8" id="KW-1185">Reference proteome</keyword>
<evidence type="ECO:0000256" key="3">
    <source>
        <dbReference type="ARBA" id="ARBA00022917"/>
    </source>
</evidence>
<comment type="caution">
    <text evidence="7">The sequence shown here is derived from an EMBL/GenBank/DDBJ whole genome shotgun (WGS) entry which is preliminary data.</text>
</comment>
<dbReference type="AlphaFoldDB" id="A0A1Y2KYJ3"/>
<gene>
    <name evidence="4" type="primary">prfB</name>
    <name evidence="7" type="ORF">TMES_15335</name>
</gene>
<dbReference type="NCBIfam" id="TIGR00020">
    <property type="entry name" value="prfB"/>
    <property type="match status" value="1"/>
</dbReference>
<protein>
    <recommendedName>
        <fullName evidence="4 5">Peptide chain release factor 2</fullName>
        <shortName evidence="4">RF-2</shortName>
    </recommendedName>
</protein>
<dbReference type="Pfam" id="PF00472">
    <property type="entry name" value="RF-1"/>
    <property type="match status" value="1"/>
</dbReference>
<evidence type="ECO:0000256" key="2">
    <source>
        <dbReference type="ARBA" id="ARBA00022481"/>
    </source>
</evidence>
<dbReference type="FunFam" id="3.30.160.20:FF:000010">
    <property type="entry name" value="Peptide chain release factor 2"/>
    <property type="match status" value="1"/>
</dbReference>